<evidence type="ECO:0000313" key="2">
    <source>
        <dbReference type="EMBL" id="JAE00290.1"/>
    </source>
</evidence>
<name>A0A0A9EHR1_ARUDO</name>
<accession>A0A0A9EHR1</accession>
<reference evidence="2" key="2">
    <citation type="journal article" date="2015" name="Data Brief">
        <title>Shoot transcriptome of the giant reed, Arundo donax.</title>
        <authorList>
            <person name="Barrero R.A."/>
            <person name="Guerrero F.D."/>
            <person name="Moolhuijzen P."/>
            <person name="Goolsby J.A."/>
            <person name="Tidwell J."/>
            <person name="Bellgard S.E."/>
            <person name="Bellgard M.I."/>
        </authorList>
    </citation>
    <scope>NUCLEOTIDE SEQUENCE</scope>
    <source>
        <tissue evidence="2">Shoot tissue taken approximately 20 cm above the soil surface</tissue>
    </source>
</reference>
<proteinExistence type="predicted"/>
<keyword evidence="1" id="KW-0812">Transmembrane</keyword>
<feature type="transmembrane region" description="Helical" evidence="1">
    <location>
        <begin position="6"/>
        <end position="30"/>
    </location>
</feature>
<keyword evidence="1" id="KW-0472">Membrane</keyword>
<evidence type="ECO:0000256" key="1">
    <source>
        <dbReference type="SAM" id="Phobius"/>
    </source>
</evidence>
<protein>
    <submittedName>
        <fullName evidence="2">Uncharacterized protein</fullName>
    </submittedName>
</protein>
<organism evidence="2">
    <name type="scientific">Arundo donax</name>
    <name type="common">Giant reed</name>
    <name type="synonym">Donax arundinaceus</name>
    <dbReference type="NCBI Taxonomy" id="35708"/>
    <lineage>
        <taxon>Eukaryota</taxon>
        <taxon>Viridiplantae</taxon>
        <taxon>Streptophyta</taxon>
        <taxon>Embryophyta</taxon>
        <taxon>Tracheophyta</taxon>
        <taxon>Spermatophyta</taxon>
        <taxon>Magnoliopsida</taxon>
        <taxon>Liliopsida</taxon>
        <taxon>Poales</taxon>
        <taxon>Poaceae</taxon>
        <taxon>PACMAD clade</taxon>
        <taxon>Arundinoideae</taxon>
        <taxon>Arundineae</taxon>
        <taxon>Arundo</taxon>
    </lineage>
</organism>
<dbReference type="EMBL" id="GBRH01197606">
    <property type="protein sequence ID" value="JAE00290.1"/>
    <property type="molecule type" value="Transcribed_RNA"/>
</dbReference>
<keyword evidence="1" id="KW-1133">Transmembrane helix</keyword>
<sequence>MNIPFFSLFYASAAVASDAGMVILLSAILCDIWY</sequence>
<dbReference type="AlphaFoldDB" id="A0A0A9EHR1"/>
<reference evidence="2" key="1">
    <citation type="submission" date="2014-09" db="EMBL/GenBank/DDBJ databases">
        <authorList>
            <person name="Magalhaes I.L.F."/>
            <person name="Oliveira U."/>
            <person name="Santos F.R."/>
            <person name="Vidigal T.H.D.A."/>
            <person name="Brescovit A.D."/>
            <person name="Santos A.J."/>
        </authorList>
    </citation>
    <scope>NUCLEOTIDE SEQUENCE</scope>
    <source>
        <tissue evidence="2">Shoot tissue taken approximately 20 cm above the soil surface</tissue>
    </source>
</reference>